<feature type="compositionally biased region" description="Low complexity" evidence="1">
    <location>
        <begin position="1"/>
        <end position="21"/>
    </location>
</feature>
<gene>
    <name evidence="3" type="ORF">CLEP1334_LOCUS28695</name>
</gene>
<reference evidence="3" key="1">
    <citation type="submission" date="2021-01" db="EMBL/GenBank/DDBJ databases">
        <authorList>
            <person name="Corre E."/>
            <person name="Pelletier E."/>
            <person name="Niang G."/>
            <person name="Scheremetjew M."/>
            <person name="Finn R."/>
            <person name="Kale V."/>
            <person name="Holt S."/>
            <person name="Cochrane G."/>
            <person name="Meng A."/>
            <person name="Brown T."/>
            <person name="Cohen L."/>
        </authorList>
    </citation>
    <scope>NUCLEOTIDE SEQUENCE</scope>
    <source>
        <strain evidence="3">RCC1130</strain>
    </source>
</reference>
<dbReference type="EMBL" id="HBER01057489">
    <property type="protein sequence ID" value="CAD8553404.1"/>
    <property type="molecule type" value="Transcribed_RNA"/>
</dbReference>
<proteinExistence type="predicted"/>
<evidence type="ECO:0000313" key="3">
    <source>
        <dbReference type="EMBL" id="CAD8553404.1"/>
    </source>
</evidence>
<evidence type="ECO:0000259" key="2">
    <source>
        <dbReference type="Pfam" id="PF12146"/>
    </source>
</evidence>
<dbReference type="SUPFAM" id="SSF53474">
    <property type="entry name" value="alpha/beta-Hydrolases"/>
    <property type="match status" value="1"/>
</dbReference>
<dbReference type="InterPro" id="IPR029058">
    <property type="entry name" value="AB_hydrolase_fold"/>
</dbReference>
<feature type="region of interest" description="Disordered" evidence="1">
    <location>
        <begin position="1"/>
        <end position="24"/>
    </location>
</feature>
<accession>A0A7S0P6Z3</accession>
<dbReference type="PANTHER" id="PTHR12277">
    <property type="entry name" value="ALPHA/BETA HYDROLASE DOMAIN-CONTAINING PROTEIN"/>
    <property type="match status" value="1"/>
</dbReference>
<evidence type="ECO:0000256" key="1">
    <source>
        <dbReference type="SAM" id="MobiDB-lite"/>
    </source>
</evidence>
<dbReference type="InterPro" id="IPR022742">
    <property type="entry name" value="Hydrolase_4"/>
</dbReference>
<organism evidence="3">
    <name type="scientific">Calcidiscus leptoporus</name>
    <dbReference type="NCBI Taxonomy" id="127549"/>
    <lineage>
        <taxon>Eukaryota</taxon>
        <taxon>Haptista</taxon>
        <taxon>Haptophyta</taxon>
        <taxon>Prymnesiophyceae</taxon>
        <taxon>Coccolithales</taxon>
        <taxon>Calcidiscaceae</taxon>
        <taxon>Calcidiscus</taxon>
    </lineage>
</organism>
<dbReference type="Pfam" id="PF12146">
    <property type="entry name" value="Hydrolase_4"/>
    <property type="match status" value="1"/>
</dbReference>
<dbReference type="AlphaFoldDB" id="A0A7S0P6Z3"/>
<dbReference type="Gene3D" id="3.40.50.1820">
    <property type="entry name" value="alpha/beta hydrolase"/>
    <property type="match status" value="1"/>
</dbReference>
<feature type="domain" description="Serine aminopeptidase S33" evidence="2">
    <location>
        <begin position="190"/>
        <end position="287"/>
    </location>
</feature>
<name>A0A7S0P6Z3_9EUKA</name>
<protein>
    <recommendedName>
        <fullName evidence="2">Serine aminopeptidase S33 domain-containing protein</fullName>
    </recommendedName>
</protein>
<sequence length="420" mass="44318">MAGAKNQHAAAAAPARHASAAEPTDLKDQGIMRDIDLWAASRARAHTVLDRCSSSSVCLRLRSGAVLAALEHALALVDADDAPSSWLLLAQAHLAMGSVSAVRSACVAAAARGADIAQFSSELNTYLETWIDHPARLGFLFPEGAHREGRGERHSRLAARGLRHDGCYAATPAVSIAWSIFLDRGATGVPRGVVLYFHGNGENADFLQPLAHQFHQMALALMVVEFRGYGNSSRATPLLSTLCTDAEPLVLSDALDEALRQASLPKATPVICFGRSLGGHVAVHIAAIGGSLFANRVRPCALVLDSATASVRNWTRVAPPGSKAQGPPIPGGVSMVGLLENMQKLSGMTVPLLVLHGSADAIVPPFQAKLLYDASAAPEDSKHLLLFPGCGHNDLAHHPKYWPSVARFVEGTLAPLTQGR</sequence>